<dbReference type="PROSITE" id="PS51456">
    <property type="entry name" value="MYOSIN_MOTOR"/>
    <property type="match status" value="1"/>
</dbReference>
<dbReference type="PROSITE" id="PS51821">
    <property type="entry name" value="VELVET"/>
    <property type="match status" value="1"/>
</dbReference>
<dbReference type="Gene3D" id="2.60.40.3960">
    <property type="entry name" value="Velvet domain"/>
    <property type="match status" value="1"/>
</dbReference>
<feature type="binding site" evidence="15">
    <location>
        <begin position="374"/>
        <end position="381"/>
    </location>
    <ligand>
        <name>ATP</name>
        <dbReference type="ChEBI" id="CHEBI:30616"/>
    </ligand>
</feature>
<dbReference type="GO" id="GO:0004100">
    <property type="term" value="F:chitin synthase activity"/>
    <property type="evidence" value="ECO:0007669"/>
    <property type="project" value="UniProtKB-EC"/>
</dbReference>
<dbReference type="InterPro" id="IPR001609">
    <property type="entry name" value="Myosin_head_motor_dom-like"/>
</dbReference>
<dbReference type="EC" id="2.4.1.16" evidence="2"/>
<feature type="domain" description="DEK-C" evidence="20">
    <location>
        <begin position="2151"/>
        <end position="2207"/>
    </location>
</feature>
<proteinExistence type="inferred from homology"/>
<dbReference type="SUPFAM" id="SSF55856">
    <property type="entry name" value="Cytochrome b5-like heme/steroid binding domain"/>
    <property type="match status" value="1"/>
</dbReference>
<dbReference type="InterPro" id="IPR029044">
    <property type="entry name" value="Nucleotide-diphossugar_trans"/>
</dbReference>
<evidence type="ECO:0000256" key="10">
    <source>
        <dbReference type="ARBA" id="ARBA00023123"/>
    </source>
</evidence>
<feature type="transmembrane region" description="Helical" evidence="17">
    <location>
        <begin position="1495"/>
        <end position="1514"/>
    </location>
</feature>
<sequence length="2209" mass="250718">MTHYFSDGQFAGKYVRFKLDILQQPIRSRLCGFGEKDRRPIDPPPVLQVRAFETLESGTEVEIPDQDITPQHLLVQVKIFDSEGLQSCAYVFNQSTATQVANTHHQNTSSETPIRNLLGSLTAEGMRLRDTNNNPGIFFCFQDLSVRVEGVLQFSLVDIAALIVGHKNRTIVAQTMSNEFHVYSPKKFPGMTSSTALSKCFAAQGIKISIRKVRRKLSFCLRRLPRQRTNRILHLEAEPAPARDQINNTPPPIYLQRRKCQISQSAFIDKTTMSTTMDDISKLRDTSDEAVLSYLRDRFLEDQIYTRLGTSSLVALNPLKYLPANSDKVLHDYALEYRQTDNSTRLPPHIFQIAADAYYYMRRSSKDNNIILNGETGSGKSELRRLATRTIIDLSLPPPGKKGHKLGDQIPSAEFVLEAFGNAKTLHNANASRFGKYTELQFNDRGRLYGAKTLEYYFERSRVVNPPPGERNYHIFYYLTAGASEEERQYLKLQDLGAYRYTSGAIRRRSGPLIGASNGEDAARFSQLKNAFKAAGFSKRHVAQICQLVTAILHLGNLEFTIDHARNPDAAVVRNTETLDIVAEFLGVHPDSLESVLSYRTKLVKKDVCTVFLDVDGAATNRDDLARSLYSLLFSWIIEHINQHLCKDDFSTYIAFLDLPGFQNNPSTGHRGNSVDQFCVNYLNERLQNWIFQHVFTRPYEEHKHEGLSKISPPVSFSEYDNSDVLRLLGAKQGGLIHIMDDQAKRAPKKNDNTMVEAFNKRWGNNNKFKTAPPDRSGYPTFSINHYAGTVTYSAENWIEKNTDNLNPDFVSLFKGGVTNDKTTNGSENPFVKSLFTSNAISTQFHPKSEATLVAAQQSVGPRRRPSTRRTGPSLRRGNNEPELPDMPEDQVVDHQSSTETNTCVATEFRNAADVLFDTLEDCYPWYVFCLSPNDTQLPNQLEARHVKAQIRASGIPAVARRSAVAEWAINMTHDEFVESYGDELNEMDIMQGDTVHKILNMREKMSWTERELAVGTYKVFITHNVFRHLEDHIRSYDEQEQRQFNKYQKSEADYIATPDPFGPYAPLGEEGPTTPASELMTDPFATRDHDGSSVALPLVSNVQRDEDHDDMYSDDHKSFGYEGSDIYPQSKYENETNSQIGTEMYAPSQNMFSNMNLKDADKAAMDEKDMYDDSETQEEVRESGVRKRWVAFCWLLTWYVPSPFLKWFGRMKRQDVRQAWREKLAINIIIWFVCACAIFVIAILGPVICPTQRVYSQNEISAHTHESQPDHTFVSIRGEVMDLTKMHDAHRGAVSVIDDRLFWNYGGQDVSNLLPVQVSALCNGVDGAVNPLVGLDASNTTSTEPNAHYHDFRAWTNDSRPDWYYEQMVIMRYNYRVGHVGLTDKDISKMADDNNNVAVINGSVYDMTPYISFDGGFVGSGEDEAAPTDIDTHFMHEAIVQIFEQNSGEDVTKYVQDLAIDPTVLARQMSCLRNLFFIGKVDRRNSTACQFSNYILLALSIFMIVIIGFKFLAAINFGTRRKPEEHDKFLIFQVPAYTEGEESLRRTIDSLAATRYDDKRKLIFVICDGNIIGGGNDRTTPRIALDILGADPNYDPEPLSFKSIGEGNKQHNMGKIYSGLYEHRGHVVPYIVLAKVGKPTERSRPGNRGKRDSQLALMWFLNKVHFDAPMNPLELEIYHQIKNVIGVNPNFYEYMLAVDADTMVDPDCLSMFISSFMRDKKILALCGETSLANSKQSIVTMAQVYEYYISHYLTKAFESLFGSITCLPGCFSMYRLRTSDTHRPLFVASEVIDEYSQNVVNTLHLKNLLHLGEDRYLTTILLKHFPLFKTKFTADARAQTVAPDDIKVLLSQRRRWINSTVHNLAELLFLDKLCGFCCFSMRFIVFIDLLSTIIAPVTVVYIVYLIYLAAAEGKTIPTTSIIMLCAIYGFQALIFLMHRKWEQIGWMIVYICAIPLFSFFLPLYSFWHFDDFSWGSTHTITGEKGRKMMIHDEGHFDPKAIPLKTWAEYEAELWEQGDEIYEFEKASRPPSPANTASIYGPRSMYGGLDQSGVPRSMSANQSIYRQSAYPSQYAFNGYPNTASMYSLAPPQHHPYPQSQNWSNSFYGGYDPRMSTNFSQQQFMPPQPQSHSVTPLPEYNQHSNGSGGSQSISWDEIEMDVRGIIGKADLDNITKKSIRQDLADKYGNDAINDRRTEINAIIDDILTSI</sequence>
<dbReference type="Pfam" id="PF03142">
    <property type="entry name" value="Chitin_synth_2"/>
    <property type="match status" value="1"/>
</dbReference>
<feature type="transmembrane region" description="Helical" evidence="17">
    <location>
        <begin position="1890"/>
        <end position="1911"/>
    </location>
</feature>
<comment type="subcellular location">
    <subcellularLocation>
        <location evidence="1">Cell membrane</location>
        <topology evidence="1">Multi-pass membrane protein</topology>
    </subcellularLocation>
</comment>
<evidence type="ECO:0000256" key="12">
    <source>
        <dbReference type="ARBA" id="ARBA00023175"/>
    </source>
</evidence>
<evidence type="ECO:0000256" key="7">
    <source>
        <dbReference type="ARBA" id="ARBA00022741"/>
    </source>
</evidence>
<feature type="transmembrane region" description="Helical" evidence="17">
    <location>
        <begin position="1229"/>
        <end position="1249"/>
    </location>
</feature>
<feature type="domain" description="Myosin motor" evidence="18">
    <location>
        <begin position="275"/>
        <end position="1035"/>
    </location>
</feature>
<dbReference type="GO" id="GO:0030428">
    <property type="term" value="C:cell septum"/>
    <property type="evidence" value="ECO:0007669"/>
    <property type="project" value="TreeGrafter"/>
</dbReference>
<evidence type="ECO:0000256" key="3">
    <source>
        <dbReference type="ARBA" id="ARBA00022475"/>
    </source>
</evidence>
<comment type="similarity">
    <text evidence="15">Belongs to the TRAFAC class myosin-kinesin ATPase superfamily. Myosin family.</text>
</comment>
<feature type="region of interest" description="Actin-binding" evidence="15">
    <location>
        <begin position="913"/>
        <end position="935"/>
    </location>
</feature>
<organism evidence="21 22">
    <name type="scientific">Wallemia ichthyophaga</name>
    <dbReference type="NCBI Taxonomy" id="245174"/>
    <lineage>
        <taxon>Eukaryota</taxon>
        <taxon>Fungi</taxon>
        <taxon>Dikarya</taxon>
        <taxon>Basidiomycota</taxon>
        <taxon>Wallemiomycotina</taxon>
        <taxon>Wallemiomycetes</taxon>
        <taxon>Wallemiales</taxon>
        <taxon>Wallemiaceae</taxon>
        <taxon>Wallemia</taxon>
    </lineage>
</organism>
<evidence type="ECO:0000313" key="22">
    <source>
        <dbReference type="Proteomes" id="UP000306954"/>
    </source>
</evidence>
<dbReference type="GO" id="GO:0016459">
    <property type="term" value="C:myosin complex"/>
    <property type="evidence" value="ECO:0007669"/>
    <property type="project" value="UniProtKB-KW"/>
</dbReference>
<evidence type="ECO:0000256" key="5">
    <source>
        <dbReference type="ARBA" id="ARBA00022679"/>
    </source>
</evidence>
<evidence type="ECO:0000256" key="11">
    <source>
        <dbReference type="ARBA" id="ARBA00023136"/>
    </source>
</evidence>
<evidence type="ECO:0000256" key="16">
    <source>
        <dbReference type="SAM" id="MobiDB-lite"/>
    </source>
</evidence>
<evidence type="ECO:0000256" key="8">
    <source>
        <dbReference type="ARBA" id="ARBA00022840"/>
    </source>
</evidence>
<feature type="transmembrane region" description="Helical" evidence="17">
    <location>
        <begin position="1949"/>
        <end position="1968"/>
    </location>
</feature>
<dbReference type="Pfam" id="PF08766">
    <property type="entry name" value="DEK_C"/>
    <property type="match status" value="1"/>
</dbReference>
<evidence type="ECO:0000313" key="21">
    <source>
        <dbReference type="EMBL" id="TIB13737.1"/>
    </source>
</evidence>
<keyword evidence="12 15" id="KW-0505">Motor protein</keyword>
<dbReference type="GO" id="GO:0031505">
    <property type="term" value="P:fungal-type cell wall organization"/>
    <property type="evidence" value="ECO:0007669"/>
    <property type="project" value="TreeGrafter"/>
</dbReference>
<dbReference type="PROSITE" id="PS00675">
    <property type="entry name" value="SIGMA54_INTERACT_1"/>
    <property type="match status" value="1"/>
</dbReference>
<dbReference type="EMBL" id="SPOF01000013">
    <property type="protein sequence ID" value="TIB13737.1"/>
    <property type="molecule type" value="Genomic_DNA"/>
</dbReference>
<dbReference type="Proteomes" id="UP000306954">
    <property type="component" value="Unassembled WGS sequence"/>
</dbReference>
<evidence type="ECO:0000256" key="1">
    <source>
        <dbReference type="ARBA" id="ARBA00004651"/>
    </source>
</evidence>
<evidence type="ECO:0000256" key="13">
    <source>
        <dbReference type="ARBA" id="ARBA00023180"/>
    </source>
</evidence>
<dbReference type="Gene3D" id="1.20.58.530">
    <property type="match status" value="1"/>
</dbReference>
<evidence type="ECO:0000259" key="18">
    <source>
        <dbReference type="PROSITE" id="PS51456"/>
    </source>
</evidence>
<evidence type="ECO:0000256" key="6">
    <source>
        <dbReference type="ARBA" id="ARBA00022692"/>
    </source>
</evidence>
<feature type="region of interest" description="Disordered" evidence="16">
    <location>
        <begin position="856"/>
        <end position="891"/>
    </location>
</feature>
<dbReference type="Gene3D" id="1.20.120.720">
    <property type="entry name" value="Myosin VI head, motor domain, U50 subdomain"/>
    <property type="match status" value="1"/>
</dbReference>
<accession>A0A4T0I4R6</accession>
<dbReference type="InterPro" id="IPR014876">
    <property type="entry name" value="DEK_C"/>
</dbReference>
<keyword evidence="6 17" id="KW-0812">Transmembrane</keyword>
<dbReference type="SMART" id="SM01117">
    <property type="entry name" value="Cyt-b5"/>
    <property type="match status" value="2"/>
</dbReference>
<dbReference type="SUPFAM" id="SSF109715">
    <property type="entry name" value="DEK C-terminal domain"/>
    <property type="match status" value="1"/>
</dbReference>
<evidence type="ECO:0000259" key="20">
    <source>
        <dbReference type="PROSITE" id="PS51998"/>
    </source>
</evidence>
<dbReference type="PANTHER" id="PTHR22914">
    <property type="entry name" value="CHITIN SYNTHASE"/>
    <property type="match status" value="1"/>
</dbReference>
<dbReference type="GO" id="GO:0005886">
    <property type="term" value="C:plasma membrane"/>
    <property type="evidence" value="ECO:0007669"/>
    <property type="project" value="UniProtKB-SubCell"/>
</dbReference>
<dbReference type="InterPro" id="IPR036037">
    <property type="entry name" value="MYSc_Myo17"/>
</dbReference>
<feature type="domain" description="Velvet" evidence="19">
    <location>
        <begin position="12"/>
        <end position="211"/>
    </location>
</feature>
<dbReference type="InterPro" id="IPR001199">
    <property type="entry name" value="Cyt_B5-like_heme/steroid-bd"/>
</dbReference>
<evidence type="ECO:0000256" key="15">
    <source>
        <dbReference type="PROSITE-ProRule" id="PRU00782"/>
    </source>
</evidence>
<keyword evidence="11 17" id="KW-0472">Membrane</keyword>
<dbReference type="SUPFAM" id="SSF52540">
    <property type="entry name" value="P-loop containing nucleoside triphosphate hydrolases"/>
    <property type="match status" value="1"/>
</dbReference>
<evidence type="ECO:0000256" key="4">
    <source>
        <dbReference type="ARBA" id="ARBA00022676"/>
    </source>
</evidence>
<dbReference type="Gene3D" id="1.10.10.60">
    <property type="entry name" value="Homeodomain-like"/>
    <property type="match status" value="1"/>
</dbReference>
<evidence type="ECO:0000256" key="9">
    <source>
        <dbReference type="ARBA" id="ARBA00022989"/>
    </source>
</evidence>
<protein>
    <recommendedName>
        <fullName evidence="2">chitin synthase</fullName>
        <ecNumber evidence="2">2.4.1.16</ecNumber>
    </recommendedName>
</protein>
<dbReference type="Gene3D" id="1.10.10.820">
    <property type="match status" value="1"/>
</dbReference>
<dbReference type="Pfam" id="PF00063">
    <property type="entry name" value="Myosin_head"/>
    <property type="match status" value="1"/>
</dbReference>
<evidence type="ECO:0000259" key="19">
    <source>
        <dbReference type="PROSITE" id="PS51821"/>
    </source>
</evidence>
<dbReference type="InterPro" id="IPR004835">
    <property type="entry name" value="Chitin_synth"/>
</dbReference>
<dbReference type="InterPro" id="IPR038491">
    <property type="entry name" value="Velvet_dom_sf"/>
</dbReference>
<name>A0A4T0I4R6_WALIC</name>
<keyword evidence="8 15" id="KW-0067">ATP-binding</keyword>
<feature type="transmembrane region" description="Helical" evidence="17">
    <location>
        <begin position="1190"/>
        <end position="1209"/>
    </location>
</feature>
<keyword evidence="4" id="KW-0328">Glycosyltransferase</keyword>
<gene>
    <name evidence="21" type="ORF">E3P90_01537</name>
</gene>
<evidence type="ECO:0000256" key="14">
    <source>
        <dbReference type="ARBA" id="ARBA00023203"/>
    </source>
</evidence>
<keyword evidence="7 15" id="KW-0547">Nucleotide-binding</keyword>
<keyword evidence="3" id="KW-1003">Cell membrane</keyword>
<dbReference type="GO" id="GO:0003774">
    <property type="term" value="F:cytoskeletal motor activity"/>
    <property type="evidence" value="ECO:0007669"/>
    <property type="project" value="UniProtKB-UniRule"/>
</dbReference>
<dbReference type="InterPro" id="IPR036961">
    <property type="entry name" value="Kinesin_motor_dom_sf"/>
</dbReference>
<keyword evidence="14 15" id="KW-0009">Actin-binding</keyword>
<dbReference type="SMART" id="SM00242">
    <property type="entry name" value="MYSc"/>
    <property type="match status" value="1"/>
</dbReference>
<dbReference type="SUPFAM" id="SSF53448">
    <property type="entry name" value="Nucleotide-diphospho-sugar transferases"/>
    <property type="match status" value="1"/>
</dbReference>
<dbReference type="Pfam" id="PF11754">
    <property type="entry name" value="Velvet"/>
    <property type="match status" value="1"/>
</dbReference>
<evidence type="ECO:0000256" key="2">
    <source>
        <dbReference type="ARBA" id="ARBA00012543"/>
    </source>
</evidence>
<feature type="region of interest" description="Disordered" evidence="16">
    <location>
        <begin position="2118"/>
        <end position="2151"/>
    </location>
</feature>
<evidence type="ECO:0000256" key="17">
    <source>
        <dbReference type="SAM" id="Phobius"/>
    </source>
</evidence>
<dbReference type="CDD" id="cd14879">
    <property type="entry name" value="MYSc_Myo17"/>
    <property type="match status" value="1"/>
</dbReference>
<keyword evidence="13" id="KW-0325">Glycoprotein</keyword>
<keyword evidence="9 17" id="KW-1133">Transmembrane helix</keyword>
<dbReference type="GO" id="GO:0006031">
    <property type="term" value="P:chitin biosynthetic process"/>
    <property type="evidence" value="ECO:0007669"/>
    <property type="project" value="TreeGrafter"/>
</dbReference>
<keyword evidence="10 15" id="KW-0518">Myosin</keyword>
<dbReference type="InterPro" id="IPR025662">
    <property type="entry name" value="Sigma_54_int_dom_ATP-bd_1"/>
</dbReference>
<dbReference type="Gene3D" id="3.40.850.10">
    <property type="entry name" value="Kinesin motor domain"/>
    <property type="match status" value="1"/>
</dbReference>
<comment type="caution">
    <text evidence="21">The sequence shown here is derived from an EMBL/GenBank/DDBJ whole genome shotgun (WGS) entry which is preliminary data.</text>
</comment>
<keyword evidence="5" id="KW-0808">Transferase</keyword>
<dbReference type="PANTHER" id="PTHR22914:SF45">
    <property type="entry name" value="CHITIN SYNTHASE"/>
    <property type="match status" value="1"/>
</dbReference>
<dbReference type="InterPro" id="IPR037525">
    <property type="entry name" value="Velvet_dom"/>
</dbReference>
<dbReference type="InterPro" id="IPR027417">
    <property type="entry name" value="P-loop_NTPase"/>
</dbReference>
<dbReference type="PRINTS" id="PR00193">
    <property type="entry name" value="MYOSINHEAVY"/>
</dbReference>
<feature type="transmembrane region" description="Helical" evidence="17">
    <location>
        <begin position="1917"/>
        <end position="1937"/>
    </location>
</feature>
<dbReference type="InterPro" id="IPR036400">
    <property type="entry name" value="Cyt_B5-like_heme/steroid_sf"/>
</dbReference>
<dbReference type="GO" id="GO:0005524">
    <property type="term" value="F:ATP binding"/>
    <property type="evidence" value="ECO:0007669"/>
    <property type="project" value="UniProtKB-UniRule"/>
</dbReference>
<dbReference type="GO" id="GO:0003779">
    <property type="term" value="F:actin binding"/>
    <property type="evidence" value="ECO:0007669"/>
    <property type="project" value="UniProtKB-KW"/>
</dbReference>
<reference evidence="21 22" key="1">
    <citation type="submission" date="2019-03" db="EMBL/GenBank/DDBJ databases">
        <title>Sequencing 23 genomes of Wallemia ichthyophaga.</title>
        <authorList>
            <person name="Gostincar C."/>
        </authorList>
    </citation>
    <scope>NUCLEOTIDE SEQUENCE [LARGE SCALE GENOMIC DNA]</scope>
    <source>
        <strain evidence="21 22">EXF-8621</strain>
    </source>
</reference>
<dbReference type="PROSITE" id="PS51998">
    <property type="entry name" value="DEK_C"/>
    <property type="match status" value="1"/>
</dbReference>